<organism evidence="8">
    <name type="scientific">mine drainage metagenome</name>
    <dbReference type="NCBI Taxonomy" id="410659"/>
    <lineage>
        <taxon>unclassified sequences</taxon>
        <taxon>metagenomes</taxon>
        <taxon>ecological metagenomes</taxon>
    </lineage>
</organism>
<keyword evidence="3 8" id="KW-0808">Transferase</keyword>
<comment type="caution">
    <text evidence="8">The sequence shown here is derived from an EMBL/GenBank/DDBJ whole genome shotgun (WGS) entry which is preliminary data.</text>
</comment>
<dbReference type="GO" id="GO:0036380">
    <property type="term" value="F:UDP-N-acetylglucosamine-undecaprenyl-phosphate N-acetylglucosaminephosphotransferase activity"/>
    <property type="evidence" value="ECO:0007669"/>
    <property type="project" value="UniProtKB-EC"/>
</dbReference>
<evidence type="ECO:0000256" key="3">
    <source>
        <dbReference type="ARBA" id="ARBA00022679"/>
    </source>
</evidence>
<feature type="transmembrane region" description="Helical" evidence="7">
    <location>
        <begin position="242"/>
        <end position="263"/>
    </location>
</feature>
<dbReference type="Pfam" id="PF00953">
    <property type="entry name" value="Glycos_transf_4"/>
    <property type="match status" value="1"/>
</dbReference>
<dbReference type="GO" id="GO:0005886">
    <property type="term" value="C:plasma membrane"/>
    <property type="evidence" value="ECO:0007669"/>
    <property type="project" value="UniProtKB-SubCell"/>
</dbReference>
<feature type="transmembrane region" description="Helical" evidence="7">
    <location>
        <begin position="332"/>
        <end position="351"/>
    </location>
</feature>
<keyword evidence="6 7" id="KW-0472">Membrane</keyword>
<feature type="transmembrane region" description="Helical" evidence="7">
    <location>
        <begin position="308"/>
        <end position="326"/>
    </location>
</feature>
<keyword evidence="5 7" id="KW-1133">Transmembrane helix</keyword>
<evidence type="ECO:0000256" key="7">
    <source>
        <dbReference type="SAM" id="Phobius"/>
    </source>
</evidence>
<dbReference type="GO" id="GO:0071555">
    <property type="term" value="P:cell wall organization"/>
    <property type="evidence" value="ECO:0007669"/>
    <property type="project" value="TreeGrafter"/>
</dbReference>
<reference evidence="8" key="1">
    <citation type="submission" date="2016-10" db="EMBL/GenBank/DDBJ databases">
        <title>Sequence of Gallionella enrichment culture.</title>
        <authorList>
            <person name="Poehlein A."/>
            <person name="Muehling M."/>
            <person name="Daniel R."/>
        </authorList>
    </citation>
    <scope>NUCLEOTIDE SEQUENCE</scope>
</reference>
<sequence length="352" mass="37931">MIRESIALAALLSWLACVLLIVLGQRWGFGLDETVGELQKKHRRPTARSGGLAIVTGFAAGAVLAAAHGYSTPRFDLQLAVVAAPLLLTGVWEDLRRHLSPPLRAAAGVLSALLAVIVLGAGIDRIGVPGVDALLHAWPLLGVVLSVVGLAALPHAVNMIDGFHGLAGAVGVMILAAIGYVAFKVGDAQIMVLAGVGVGALLGFLFWNWPRGDIFLGDAGAYFIGFVAALLATLLVRRHAQVSPWFALAVLLYPSWELLFSVYRRRVLRGRPGMLADTLHLHHLVHRRLQRALHLQAQHEREANAHTAPYLWGLAAFSIGPAVLWWDRGAWLAASCLAFVVVYVWSYRVLLR</sequence>
<evidence type="ECO:0000256" key="5">
    <source>
        <dbReference type="ARBA" id="ARBA00022989"/>
    </source>
</evidence>
<dbReference type="EC" id="2.7.8.33" evidence="8"/>
<feature type="transmembrane region" description="Helical" evidence="7">
    <location>
        <begin position="165"/>
        <end position="183"/>
    </location>
</feature>
<comment type="subcellular location">
    <subcellularLocation>
        <location evidence="1">Cell membrane</location>
        <topology evidence="1">Multi-pass membrane protein</topology>
    </subcellularLocation>
</comment>
<evidence type="ECO:0000256" key="6">
    <source>
        <dbReference type="ARBA" id="ARBA00023136"/>
    </source>
</evidence>
<evidence type="ECO:0000256" key="2">
    <source>
        <dbReference type="ARBA" id="ARBA00022475"/>
    </source>
</evidence>
<dbReference type="EMBL" id="MLJW01000279">
    <property type="protein sequence ID" value="OIQ90826.1"/>
    <property type="molecule type" value="Genomic_DNA"/>
</dbReference>
<dbReference type="CDD" id="cd06912">
    <property type="entry name" value="GT_MraY_like"/>
    <property type="match status" value="1"/>
</dbReference>
<feature type="transmembrane region" description="Helical" evidence="7">
    <location>
        <begin position="50"/>
        <end position="71"/>
    </location>
</feature>
<feature type="transmembrane region" description="Helical" evidence="7">
    <location>
        <begin position="135"/>
        <end position="153"/>
    </location>
</feature>
<dbReference type="InterPro" id="IPR000715">
    <property type="entry name" value="Glycosyl_transferase_4"/>
</dbReference>
<accession>A0A1J5R5X4</accession>
<keyword evidence="2" id="KW-1003">Cell membrane</keyword>
<evidence type="ECO:0000313" key="8">
    <source>
        <dbReference type="EMBL" id="OIQ90826.1"/>
    </source>
</evidence>
<dbReference type="PROSITE" id="PS51257">
    <property type="entry name" value="PROKAR_LIPOPROTEIN"/>
    <property type="match status" value="1"/>
</dbReference>
<feature type="transmembrane region" description="Helical" evidence="7">
    <location>
        <begin position="219"/>
        <end position="236"/>
    </location>
</feature>
<feature type="transmembrane region" description="Helical" evidence="7">
    <location>
        <begin position="105"/>
        <end position="123"/>
    </location>
</feature>
<name>A0A1J5R5X4_9ZZZZ</name>
<feature type="transmembrane region" description="Helical" evidence="7">
    <location>
        <begin position="189"/>
        <end position="207"/>
    </location>
</feature>
<dbReference type="GO" id="GO:0044038">
    <property type="term" value="P:cell wall macromolecule biosynthetic process"/>
    <property type="evidence" value="ECO:0007669"/>
    <property type="project" value="TreeGrafter"/>
</dbReference>
<feature type="transmembrane region" description="Helical" evidence="7">
    <location>
        <begin position="6"/>
        <end position="29"/>
    </location>
</feature>
<keyword evidence="4 7" id="KW-0812">Transmembrane</keyword>
<dbReference type="PANTHER" id="PTHR22926:SF3">
    <property type="entry name" value="UNDECAPRENYL-PHOSPHATE ALPHA-N-ACETYLGLUCOSAMINYL 1-PHOSPHATE TRANSFERASE"/>
    <property type="match status" value="1"/>
</dbReference>
<gene>
    <name evidence="8" type="primary">tagO_5</name>
    <name evidence="8" type="ORF">GALL_272910</name>
</gene>
<evidence type="ECO:0000256" key="1">
    <source>
        <dbReference type="ARBA" id="ARBA00004651"/>
    </source>
</evidence>
<dbReference type="PANTHER" id="PTHR22926">
    <property type="entry name" value="PHOSPHO-N-ACETYLMURAMOYL-PENTAPEPTIDE-TRANSFERASE"/>
    <property type="match status" value="1"/>
</dbReference>
<proteinExistence type="predicted"/>
<dbReference type="AlphaFoldDB" id="A0A1J5R5X4"/>
<evidence type="ECO:0000256" key="4">
    <source>
        <dbReference type="ARBA" id="ARBA00022692"/>
    </source>
</evidence>
<protein>
    <submittedName>
        <fullName evidence="8">Putative undecaprenyl-phosphate N-acetylglucosaminyl 1-phosphate transferase</fullName>
        <ecNumber evidence="8">2.7.8.33</ecNumber>
    </submittedName>
</protein>
<dbReference type="GO" id="GO:0009103">
    <property type="term" value="P:lipopolysaccharide biosynthetic process"/>
    <property type="evidence" value="ECO:0007669"/>
    <property type="project" value="TreeGrafter"/>
</dbReference>